<dbReference type="RefSeq" id="WP_395418161.1">
    <property type="nucleotide sequence ID" value="NZ_JBIPKE010000018.1"/>
</dbReference>
<dbReference type="SUPFAM" id="SSF52821">
    <property type="entry name" value="Rhodanese/Cell cycle control phosphatase"/>
    <property type="match status" value="2"/>
</dbReference>
<dbReference type="GO" id="GO:0016740">
    <property type="term" value="F:transferase activity"/>
    <property type="evidence" value="ECO:0007669"/>
    <property type="project" value="UniProtKB-KW"/>
</dbReference>
<evidence type="ECO:0000313" key="4">
    <source>
        <dbReference type="EMBL" id="MFH6984732.1"/>
    </source>
</evidence>
<accession>A0ABW7NB70</accession>
<keyword evidence="1 4" id="KW-0808">Transferase</keyword>
<keyword evidence="2" id="KW-0677">Repeat</keyword>
<dbReference type="EC" id="2.8.1.-" evidence="4"/>
<evidence type="ECO:0000313" key="5">
    <source>
        <dbReference type="Proteomes" id="UP001610063"/>
    </source>
</evidence>
<name>A0ABW7NB70_9BACT</name>
<protein>
    <submittedName>
        <fullName evidence="4">Sulfurtransferase</fullName>
        <ecNumber evidence="4">2.8.1.-</ecNumber>
    </submittedName>
</protein>
<dbReference type="PANTHER" id="PTHR11364:SF27">
    <property type="entry name" value="SULFURTRANSFERASE"/>
    <property type="match status" value="1"/>
</dbReference>
<dbReference type="Gene3D" id="3.40.250.10">
    <property type="entry name" value="Rhodanese-like domain"/>
    <property type="match status" value="2"/>
</dbReference>
<dbReference type="PROSITE" id="PS50206">
    <property type="entry name" value="RHODANESE_3"/>
    <property type="match status" value="2"/>
</dbReference>
<dbReference type="CDD" id="cd01448">
    <property type="entry name" value="TST_Repeat_1"/>
    <property type="match status" value="1"/>
</dbReference>
<organism evidence="4 5">
    <name type="scientific">Marinoscillum luteum</name>
    <dbReference type="NCBI Taxonomy" id="861051"/>
    <lineage>
        <taxon>Bacteria</taxon>
        <taxon>Pseudomonadati</taxon>
        <taxon>Bacteroidota</taxon>
        <taxon>Cytophagia</taxon>
        <taxon>Cytophagales</taxon>
        <taxon>Reichenbachiellaceae</taxon>
        <taxon>Marinoscillum</taxon>
    </lineage>
</organism>
<proteinExistence type="predicted"/>
<dbReference type="InterPro" id="IPR001763">
    <property type="entry name" value="Rhodanese-like_dom"/>
</dbReference>
<dbReference type="InterPro" id="IPR036873">
    <property type="entry name" value="Rhodanese-like_dom_sf"/>
</dbReference>
<dbReference type="CDD" id="cd01449">
    <property type="entry name" value="TST_Repeat_2"/>
    <property type="match status" value="1"/>
</dbReference>
<dbReference type="EMBL" id="JBIPKE010000018">
    <property type="protein sequence ID" value="MFH6984732.1"/>
    <property type="molecule type" value="Genomic_DNA"/>
</dbReference>
<keyword evidence="5" id="KW-1185">Reference proteome</keyword>
<comment type="caution">
    <text evidence="4">The sequence shown here is derived from an EMBL/GenBank/DDBJ whole genome shotgun (WGS) entry which is preliminary data.</text>
</comment>
<feature type="domain" description="Rhodanese" evidence="3">
    <location>
        <begin position="170"/>
        <end position="279"/>
    </location>
</feature>
<evidence type="ECO:0000256" key="1">
    <source>
        <dbReference type="ARBA" id="ARBA00022679"/>
    </source>
</evidence>
<dbReference type="Proteomes" id="UP001610063">
    <property type="component" value="Unassembled WGS sequence"/>
</dbReference>
<sequence>MEVNSLDLPDALVSVNWLAERIHHPEVIVLDASIPPVQGEVDPALVGIRIPDARFFDINGRFSDLTTDLPHMMCSAEAFTREAQALGINQSHTIILYDYLGVYASPRAWWMFRAIGHERVAVLNGGLPAWKAAGLPTEHIVSAEFEKGDFRANPQSGFFRNADQVLNAMGNEMECLIDARSAGRFHGTAPEPRKGLRGGHIPNSLNLPFTELIRANQLIPKEELKGIFAKLEIKDQHVTLSCGSGLTACILALGAHVSGYQNLSVYDGSWSEWGQPSELPVVMD</sequence>
<gene>
    <name evidence="4" type="ORF">ACHKAR_14850</name>
</gene>
<dbReference type="InterPro" id="IPR045078">
    <property type="entry name" value="TST/MPST-like"/>
</dbReference>
<dbReference type="PANTHER" id="PTHR11364">
    <property type="entry name" value="THIOSULFATE SULFERTANSFERASE"/>
    <property type="match status" value="1"/>
</dbReference>
<feature type="domain" description="Rhodanese" evidence="3">
    <location>
        <begin position="23"/>
        <end position="139"/>
    </location>
</feature>
<dbReference type="Pfam" id="PF00581">
    <property type="entry name" value="Rhodanese"/>
    <property type="match status" value="2"/>
</dbReference>
<evidence type="ECO:0000256" key="2">
    <source>
        <dbReference type="ARBA" id="ARBA00022737"/>
    </source>
</evidence>
<reference evidence="4 5" key="1">
    <citation type="journal article" date="2013" name="Int. J. Syst. Evol. Microbiol.">
        <title>Marinoscillum luteum sp. nov., isolated from marine sediment.</title>
        <authorList>
            <person name="Cha I.T."/>
            <person name="Park S.J."/>
            <person name="Kim S.J."/>
            <person name="Kim J.G."/>
            <person name="Jung M.Y."/>
            <person name="Shin K.S."/>
            <person name="Kwon K.K."/>
            <person name="Yang S.H."/>
            <person name="Seo Y.S."/>
            <person name="Rhee S.K."/>
        </authorList>
    </citation>
    <scope>NUCLEOTIDE SEQUENCE [LARGE SCALE GENOMIC DNA]</scope>
    <source>
        <strain evidence="4 5">KCTC 23939</strain>
    </source>
</reference>
<dbReference type="SMART" id="SM00450">
    <property type="entry name" value="RHOD"/>
    <property type="match status" value="2"/>
</dbReference>
<evidence type="ECO:0000259" key="3">
    <source>
        <dbReference type="PROSITE" id="PS50206"/>
    </source>
</evidence>